<evidence type="ECO:0000256" key="3">
    <source>
        <dbReference type="ARBA" id="ARBA00022692"/>
    </source>
</evidence>
<dbReference type="AlphaFoldDB" id="A0A562YFZ0"/>
<dbReference type="PROSITE" id="PS50156">
    <property type="entry name" value="SSD"/>
    <property type="match status" value="1"/>
</dbReference>
<dbReference type="Gene3D" id="1.20.1640.10">
    <property type="entry name" value="Multidrug efflux transporter AcrB transmembrane domain"/>
    <property type="match status" value="2"/>
</dbReference>
<evidence type="ECO:0000256" key="1">
    <source>
        <dbReference type="ARBA" id="ARBA00004651"/>
    </source>
</evidence>
<gene>
    <name evidence="8" type="ORF">E1J38_005040</name>
</gene>
<feature type="transmembrane region" description="Helical" evidence="6">
    <location>
        <begin position="210"/>
        <end position="226"/>
    </location>
</feature>
<evidence type="ECO:0000313" key="8">
    <source>
        <dbReference type="EMBL" id="TWO33263.1"/>
    </source>
</evidence>
<evidence type="ECO:0000259" key="7">
    <source>
        <dbReference type="PROSITE" id="PS50156"/>
    </source>
</evidence>
<feature type="transmembrane region" description="Helical" evidence="6">
    <location>
        <begin position="7"/>
        <end position="27"/>
    </location>
</feature>
<name>A0A562YFZ0_9FLAO</name>
<dbReference type="PANTHER" id="PTHR33406">
    <property type="entry name" value="MEMBRANE PROTEIN MJ1562-RELATED"/>
    <property type="match status" value="1"/>
</dbReference>
<feature type="transmembrane region" description="Helical" evidence="6">
    <location>
        <begin position="304"/>
        <end position="325"/>
    </location>
</feature>
<dbReference type="InterPro" id="IPR000731">
    <property type="entry name" value="SSD"/>
</dbReference>
<sequence length="748" mass="85705">MIKQWIKYRYVLLVIVIVFTVFSISILNRIKYNTDFYQFFPENDPEYTFYKQVNSQFKDHSNILVIALENPKFSFDQTFLNTSKSFIDSLKRFAEIRKVSSLIDLSYPYNTFLGLTQLDYLNKDDSSNIAIDLKKVFKDYEWTQYFISKEGNALFVWIEIEDNLDNRDTVVLLNKLEKLRNSLTINSYIIGDKYLETSFKDLLSIEIKNFTLWFFVFLIVTLVLIFRKFVAIIFPLVVVFVSLIIFLGVMAYFNKPLGIMANLFPVIILIIGISDVIHLSYKYNTLRVNEVCKKKALYVTLKEVGKTTFVTSFTTAIGFFVMYISPMPAIREFGLEAGLSILLVYLITVSLTPVFFLMTKSKITFSLSNFFENLSKVIIKKAQWFNGRPKSVLVTYIIISIASVISIFFINVNNYKLSNVPSSSELSNNYSFFEKNFGGSRDFELLLIAKKDIKLNEPDILEMGLNIQNFLDSLDYVNSVKSPILFYKLFHRAYKPFSFKTNPIPSDEKSISKYDKHIGVFKNGNYLFNEEHSIYKFSGRMKDIGRLNINKKNNEILGYVNTLIDTTKVQARITGKDYLVDRAHKVRIDNMIYGLIIAIISVAITLGYIYKKVALVFLTLVLNLVPILIVAGIMGFTGIELRGATSIIFTIGFVIAIDDTIHFLSSFQLERKKGSSLKYSILKALEECGKAILGTSFILLGGFSVLICSGFMEVFTLGILIGITVFITLTVDLILAPVLMLTWFKKYI</sequence>
<keyword evidence="2" id="KW-1003">Cell membrane</keyword>
<comment type="subcellular location">
    <subcellularLocation>
        <location evidence="1">Cell membrane</location>
        <topology evidence="1">Multi-pass membrane protein</topology>
    </subcellularLocation>
</comment>
<accession>A0A562YFZ0</accession>
<proteinExistence type="predicted"/>
<protein>
    <submittedName>
        <fullName evidence="8">MMPL family transporter</fullName>
    </submittedName>
</protein>
<dbReference type="Pfam" id="PF03176">
    <property type="entry name" value="MMPL"/>
    <property type="match status" value="2"/>
</dbReference>
<evidence type="ECO:0000256" key="4">
    <source>
        <dbReference type="ARBA" id="ARBA00022989"/>
    </source>
</evidence>
<evidence type="ECO:0000256" key="6">
    <source>
        <dbReference type="SAM" id="Phobius"/>
    </source>
</evidence>
<keyword evidence="5 6" id="KW-0472">Membrane</keyword>
<keyword evidence="3 6" id="KW-0812">Transmembrane</keyword>
<dbReference type="EMBL" id="SMZJ02000003">
    <property type="protein sequence ID" value="TWO33263.1"/>
    <property type="molecule type" value="Genomic_DNA"/>
</dbReference>
<feature type="transmembrane region" description="Helical" evidence="6">
    <location>
        <begin position="337"/>
        <end position="358"/>
    </location>
</feature>
<dbReference type="GO" id="GO:0005886">
    <property type="term" value="C:plasma membrane"/>
    <property type="evidence" value="ECO:0007669"/>
    <property type="project" value="UniProtKB-SubCell"/>
</dbReference>
<comment type="caution">
    <text evidence="8">The sequence shown here is derived from an EMBL/GenBank/DDBJ whole genome shotgun (WGS) entry which is preliminary data.</text>
</comment>
<keyword evidence="4 6" id="KW-1133">Transmembrane helix</keyword>
<feature type="transmembrane region" description="Helical" evidence="6">
    <location>
        <begin position="259"/>
        <end position="283"/>
    </location>
</feature>
<feature type="transmembrane region" description="Helical" evidence="6">
    <location>
        <begin position="645"/>
        <end position="667"/>
    </location>
</feature>
<dbReference type="PANTHER" id="PTHR33406:SF13">
    <property type="entry name" value="MEMBRANE PROTEIN YDFJ"/>
    <property type="match status" value="1"/>
</dbReference>
<dbReference type="SUPFAM" id="SSF82866">
    <property type="entry name" value="Multidrug efflux transporter AcrB transmembrane domain"/>
    <property type="match status" value="2"/>
</dbReference>
<evidence type="ECO:0000313" key="9">
    <source>
        <dbReference type="Proteomes" id="UP000295814"/>
    </source>
</evidence>
<dbReference type="InterPro" id="IPR004869">
    <property type="entry name" value="MMPL_dom"/>
</dbReference>
<feature type="transmembrane region" description="Helical" evidence="6">
    <location>
        <begin position="718"/>
        <end position="744"/>
    </location>
</feature>
<feature type="transmembrane region" description="Helical" evidence="6">
    <location>
        <begin position="233"/>
        <end position="253"/>
    </location>
</feature>
<keyword evidence="9" id="KW-1185">Reference proteome</keyword>
<evidence type="ECO:0000256" key="2">
    <source>
        <dbReference type="ARBA" id="ARBA00022475"/>
    </source>
</evidence>
<reference evidence="8 9" key="2">
    <citation type="submission" date="2019-07" db="EMBL/GenBank/DDBJ databases">
        <title>Seonamhaeicola sp. W255 draft genome.</title>
        <authorList>
            <person name="Zhang X.-Y."/>
            <person name="Zhang R."/>
            <person name="Zhong Y.-L."/>
            <person name="Du Z.-J."/>
        </authorList>
    </citation>
    <scope>NUCLEOTIDE SEQUENCE [LARGE SCALE GENOMIC DNA]</scope>
    <source>
        <strain evidence="8 9">W255</strain>
    </source>
</reference>
<dbReference type="RefSeq" id="WP_133356085.1">
    <property type="nucleotide sequence ID" value="NZ_SMZJ02000003.1"/>
</dbReference>
<organism evidence="8 9">
    <name type="scientific">Seonamhaeicola sediminis</name>
    <dbReference type="NCBI Taxonomy" id="2528206"/>
    <lineage>
        <taxon>Bacteria</taxon>
        <taxon>Pseudomonadati</taxon>
        <taxon>Bacteroidota</taxon>
        <taxon>Flavobacteriia</taxon>
        <taxon>Flavobacteriales</taxon>
        <taxon>Flavobacteriaceae</taxon>
    </lineage>
</organism>
<dbReference type="Proteomes" id="UP000295814">
    <property type="component" value="Unassembled WGS sequence"/>
</dbReference>
<reference evidence="8 9" key="1">
    <citation type="submission" date="2019-03" db="EMBL/GenBank/DDBJ databases">
        <authorList>
            <person name="Zhong Y.L."/>
        </authorList>
    </citation>
    <scope>NUCLEOTIDE SEQUENCE [LARGE SCALE GENOMIC DNA]</scope>
    <source>
        <strain evidence="8 9">W255</strain>
    </source>
</reference>
<feature type="transmembrane region" description="Helical" evidence="6">
    <location>
        <begin position="393"/>
        <end position="412"/>
    </location>
</feature>
<dbReference type="OrthoDB" id="9805018at2"/>
<feature type="transmembrane region" description="Helical" evidence="6">
    <location>
        <begin position="617"/>
        <end position="639"/>
    </location>
</feature>
<dbReference type="InterPro" id="IPR050545">
    <property type="entry name" value="Mycobact_MmpL"/>
</dbReference>
<feature type="transmembrane region" description="Helical" evidence="6">
    <location>
        <begin position="591"/>
        <end position="610"/>
    </location>
</feature>
<evidence type="ECO:0000256" key="5">
    <source>
        <dbReference type="ARBA" id="ARBA00023136"/>
    </source>
</evidence>
<feature type="transmembrane region" description="Helical" evidence="6">
    <location>
        <begin position="688"/>
        <end position="712"/>
    </location>
</feature>
<feature type="domain" description="SSD" evidence="7">
    <location>
        <begin position="201"/>
        <end position="358"/>
    </location>
</feature>